<evidence type="ECO:0000313" key="3">
    <source>
        <dbReference type="Proteomes" id="UP001470230"/>
    </source>
</evidence>
<organism evidence="2 3">
    <name type="scientific">Tritrichomonas musculus</name>
    <dbReference type="NCBI Taxonomy" id="1915356"/>
    <lineage>
        <taxon>Eukaryota</taxon>
        <taxon>Metamonada</taxon>
        <taxon>Parabasalia</taxon>
        <taxon>Tritrichomonadida</taxon>
        <taxon>Tritrichomonadidae</taxon>
        <taxon>Tritrichomonas</taxon>
    </lineage>
</organism>
<feature type="region of interest" description="Disordered" evidence="1">
    <location>
        <begin position="1"/>
        <end position="82"/>
    </location>
</feature>
<dbReference type="Proteomes" id="UP001470230">
    <property type="component" value="Unassembled WGS sequence"/>
</dbReference>
<accession>A0ABR2K2X3</accession>
<proteinExistence type="predicted"/>
<feature type="region of interest" description="Disordered" evidence="1">
    <location>
        <begin position="109"/>
        <end position="133"/>
    </location>
</feature>
<dbReference type="EMBL" id="JAPFFF010000007">
    <property type="protein sequence ID" value="KAK8885461.1"/>
    <property type="molecule type" value="Genomic_DNA"/>
</dbReference>
<feature type="compositionally biased region" description="Polar residues" evidence="1">
    <location>
        <begin position="18"/>
        <end position="30"/>
    </location>
</feature>
<keyword evidence="3" id="KW-1185">Reference proteome</keyword>
<evidence type="ECO:0000313" key="2">
    <source>
        <dbReference type="EMBL" id="KAK8885461.1"/>
    </source>
</evidence>
<sequence length="133" mass="14859">MHSTSTSTTTKPKRYYDSVNQQLAENSQTVRGVIKPNKNSRSKEDQDNPNFQQNRNISLQKQPSDVSHASSSSSVNNDSFYDEDDALSDYKMYPSCYNKKKIIVAPLGKTSVNSPSQTQSASNSPKRVTNHPK</sequence>
<feature type="compositionally biased region" description="Polar residues" evidence="1">
    <location>
        <begin position="48"/>
        <end position="63"/>
    </location>
</feature>
<reference evidence="2 3" key="1">
    <citation type="submission" date="2024-04" db="EMBL/GenBank/DDBJ databases">
        <title>Tritrichomonas musculus Genome.</title>
        <authorList>
            <person name="Alves-Ferreira E."/>
            <person name="Grigg M."/>
            <person name="Lorenzi H."/>
            <person name="Galac M."/>
        </authorList>
    </citation>
    <scope>NUCLEOTIDE SEQUENCE [LARGE SCALE GENOMIC DNA]</scope>
    <source>
        <strain evidence="2 3">EAF2021</strain>
    </source>
</reference>
<protein>
    <submittedName>
        <fullName evidence="2">Uncharacterized protein</fullName>
    </submittedName>
</protein>
<feature type="compositionally biased region" description="Low complexity" evidence="1">
    <location>
        <begin position="1"/>
        <end position="10"/>
    </location>
</feature>
<feature type="compositionally biased region" description="Low complexity" evidence="1">
    <location>
        <begin position="64"/>
        <end position="79"/>
    </location>
</feature>
<name>A0ABR2K2X3_9EUKA</name>
<gene>
    <name evidence="2" type="ORF">M9Y10_040909</name>
</gene>
<comment type="caution">
    <text evidence="2">The sequence shown here is derived from an EMBL/GenBank/DDBJ whole genome shotgun (WGS) entry which is preliminary data.</text>
</comment>
<evidence type="ECO:0000256" key="1">
    <source>
        <dbReference type="SAM" id="MobiDB-lite"/>
    </source>
</evidence>
<feature type="compositionally biased region" description="Polar residues" evidence="1">
    <location>
        <begin position="110"/>
        <end position="127"/>
    </location>
</feature>